<feature type="compositionally biased region" description="Basic and acidic residues" evidence="1">
    <location>
        <begin position="662"/>
        <end position="671"/>
    </location>
</feature>
<feature type="region of interest" description="Disordered" evidence="1">
    <location>
        <begin position="601"/>
        <end position="671"/>
    </location>
</feature>
<organism evidence="2 3">
    <name type="scientific">Hibiscus syriacus</name>
    <name type="common">Rose of Sharon</name>
    <dbReference type="NCBI Taxonomy" id="106335"/>
    <lineage>
        <taxon>Eukaryota</taxon>
        <taxon>Viridiplantae</taxon>
        <taxon>Streptophyta</taxon>
        <taxon>Embryophyta</taxon>
        <taxon>Tracheophyta</taxon>
        <taxon>Spermatophyta</taxon>
        <taxon>Magnoliopsida</taxon>
        <taxon>eudicotyledons</taxon>
        <taxon>Gunneridae</taxon>
        <taxon>Pentapetalae</taxon>
        <taxon>rosids</taxon>
        <taxon>malvids</taxon>
        <taxon>Malvales</taxon>
        <taxon>Malvaceae</taxon>
        <taxon>Malvoideae</taxon>
        <taxon>Hibiscus</taxon>
    </lineage>
</organism>
<dbReference type="InterPro" id="IPR036691">
    <property type="entry name" value="Endo/exonu/phosph_ase_sf"/>
</dbReference>
<accession>A0A6A2ZK32</accession>
<dbReference type="AlphaFoldDB" id="A0A6A2ZK32"/>
<feature type="compositionally biased region" description="Low complexity" evidence="1">
    <location>
        <begin position="629"/>
        <end position="647"/>
    </location>
</feature>
<keyword evidence="3" id="KW-1185">Reference proteome</keyword>
<dbReference type="PANTHER" id="PTHR35218:SF9">
    <property type="entry name" value="ENDONUCLEASE_EXONUCLEASE_PHOSPHATASE DOMAIN-CONTAINING PROTEIN"/>
    <property type="match status" value="1"/>
</dbReference>
<protein>
    <submittedName>
        <fullName evidence="2">Uncharacterized protein</fullName>
    </submittedName>
</protein>
<dbReference type="SUPFAM" id="SSF56219">
    <property type="entry name" value="DNase I-like"/>
    <property type="match status" value="1"/>
</dbReference>
<dbReference type="EMBL" id="VEPZ02001149">
    <property type="protein sequence ID" value="KAE8691295.1"/>
    <property type="molecule type" value="Genomic_DNA"/>
</dbReference>
<gene>
    <name evidence="2" type="ORF">F3Y22_tig00110890pilonHSYRG00686</name>
</gene>
<evidence type="ECO:0000256" key="1">
    <source>
        <dbReference type="SAM" id="MobiDB-lite"/>
    </source>
</evidence>
<dbReference type="Gene3D" id="3.60.10.10">
    <property type="entry name" value="Endonuclease/exonuclease/phosphatase"/>
    <property type="match status" value="1"/>
</dbReference>
<dbReference type="Proteomes" id="UP000436088">
    <property type="component" value="Unassembled WGS sequence"/>
</dbReference>
<comment type="caution">
    <text evidence="2">The sequence shown here is derived from an EMBL/GenBank/DDBJ whole genome shotgun (WGS) entry which is preliminary data.</text>
</comment>
<evidence type="ECO:0000313" key="2">
    <source>
        <dbReference type="EMBL" id="KAE8691295.1"/>
    </source>
</evidence>
<proteinExistence type="predicted"/>
<name>A0A6A2ZK32_HIBSY</name>
<dbReference type="PANTHER" id="PTHR35218">
    <property type="entry name" value="RNASE H DOMAIN-CONTAINING PROTEIN"/>
    <property type="match status" value="1"/>
</dbReference>
<reference evidence="2" key="1">
    <citation type="submission" date="2019-09" db="EMBL/GenBank/DDBJ databases">
        <title>Draft genome information of white flower Hibiscus syriacus.</title>
        <authorList>
            <person name="Kim Y.-M."/>
        </authorList>
    </citation>
    <scope>NUCLEOTIDE SEQUENCE [LARGE SCALE GENOMIC DNA]</scope>
    <source>
        <strain evidence="2">YM2019G1</strain>
    </source>
</reference>
<sequence length="671" mass="75535">MQPDTNLLFPGTLTISADHQEVLTPVADSDHAGCGHPRFIPAAKQFLRDYKPDLVLFIKAPVSGRRVYSVIASLGFPNSHHIEAVGFSGGIWITWYASISVEVILNHYQFVHCRITSKLSKNIIYATVVYASLSASGRKLLWPHLRHIDASIRSPWILFGDFNATVFDLARKGCAASTTSSRAFQNLIFDHGLRDMGYQDPDFTWTRGFAHARLDRFICNSYWDENYLDSEVQHLLRFRIPSPTSLQLWITGIKQSLATLVLIKKHTLMARIQGIQKASHSRSSAYLSNMESALITKLENLLDQEELIWRQKSHSDWIMLGDRNLDVGNCKLTKKEDDNAGNDLIVKLDLEKAKLDGIVQMKAKLVRDNSSMPPHIEKFPTEGLEGAPSRNIDWNIGDPIPNTKENVVCKLCGKVVKGGITWFKEHIAHKTGEVAPCPNVTDKPLKKVSYHNTDGVEFRRITGGWDNIYEEGRSSSLGSRGRYHEERSEFSSRGTIPELIKCKSSRQPKKYTHGKQILRPGLTRFTTHFIQLEEITRQKQGLREMFKSKHFENVLAETLEGTRSMIERLEPSIDNQIRMVNQLLLFRSKHETFGTPQTQRAWNQMNSDGENVGVLPVDTSDDEMNVDDQSQQQNLSHSSSSATSSQSGDGPDGGCLNPIDDDDRHSGDGAV</sequence>
<evidence type="ECO:0000313" key="3">
    <source>
        <dbReference type="Proteomes" id="UP000436088"/>
    </source>
</evidence>